<dbReference type="GO" id="GO:0046872">
    <property type="term" value="F:metal ion binding"/>
    <property type="evidence" value="ECO:0007669"/>
    <property type="project" value="UniProtKB-KW"/>
</dbReference>
<dbReference type="Proteomes" id="UP000606044">
    <property type="component" value="Unassembled WGS sequence"/>
</dbReference>
<comment type="cofactor">
    <cofactor evidence="1">
        <name>heme b</name>
        <dbReference type="ChEBI" id="CHEBI:60344"/>
    </cofactor>
</comment>
<keyword evidence="5" id="KW-0456">Lyase</keyword>
<dbReference type="AlphaFoldDB" id="A0A917BUC1"/>
<dbReference type="InterPro" id="IPR025702">
    <property type="entry name" value="OXD"/>
</dbReference>
<evidence type="ECO:0000256" key="1">
    <source>
        <dbReference type="ARBA" id="ARBA00001970"/>
    </source>
</evidence>
<evidence type="ECO:0000256" key="5">
    <source>
        <dbReference type="ARBA" id="ARBA00023239"/>
    </source>
</evidence>
<keyword evidence="4" id="KW-0408">Iron</keyword>
<accession>A0A917BUC1</accession>
<keyword evidence="2" id="KW-0349">Heme</keyword>
<evidence type="ECO:0008006" key="9">
    <source>
        <dbReference type="Google" id="ProtNLM"/>
    </source>
</evidence>
<reference evidence="7" key="2">
    <citation type="submission" date="2020-09" db="EMBL/GenBank/DDBJ databases">
        <authorList>
            <person name="Sun Q."/>
            <person name="Sedlacek I."/>
        </authorList>
    </citation>
    <scope>NUCLEOTIDE SEQUENCE</scope>
    <source>
        <strain evidence="7">CCM 7897</strain>
    </source>
</reference>
<sequence>MDAAAREVPSPTDQGITFMDTAPVEAVGPVSRIAPIRKPDGFVPAVQRWSFLLPEHESTLRVAFFGAQAATAEALAAHPLHDWARAHLVGHPSGPTCVDHARSRLPGGQFEHVVCAYWVDGAAFDTWRNDAAVQGWWDAPERLRGPFGTWREVLTVPRDRQESIYWKDYPAGLMRSPEVSIFPTPYCGYYGAMRDRIPLAATDPLETPLAEPAFHPERAGFGERWHVRAPANLAVIRSANTWGRMDAEQLADYEVKLRVPLEAGMDFLADNPQPTGCLSMRWQGTVSADGATVPEEHALAYFLSLGHMERWAEGHATHAAIFGAAIQRYRHFGARNQLRTWHEVYVLPEGEQTLDYINCAPETGLLRWFEADRIA</sequence>
<evidence type="ECO:0000313" key="7">
    <source>
        <dbReference type="EMBL" id="GGF59013.1"/>
    </source>
</evidence>
<evidence type="ECO:0000256" key="4">
    <source>
        <dbReference type="ARBA" id="ARBA00023004"/>
    </source>
</evidence>
<evidence type="ECO:0000256" key="2">
    <source>
        <dbReference type="ARBA" id="ARBA00022617"/>
    </source>
</evidence>
<gene>
    <name evidence="7" type="ORF">GCM10007301_18380</name>
</gene>
<comment type="similarity">
    <text evidence="6">Belongs to the heme-containing dehydratase family.</text>
</comment>
<protein>
    <recommendedName>
        <fullName evidence="9">Phenylacetaldoxime dehydratase</fullName>
    </recommendedName>
</protein>
<dbReference type="EMBL" id="BMCT01000002">
    <property type="protein sequence ID" value="GGF59013.1"/>
    <property type="molecule type" value="Genomic_DNA"/>
</dbReference>
<keyword evidence="8" id="KW-1185">Reference proteome</keyword>
<evidence type="ECO:0000256" key="6">
    <source>
        <dbReference type="ARBA" id="ARBA00034312"/>
    </source>
</evidence>
<name>A0A917BUC1_9HYPH</name>
<dbReference type="Pfam" id="PF13816">
    <property type="entry name" value="Dehydratase_hem"/>
    <property type="match status" value="1"/>
</dbReference>
<dbReference type="GO" id="GO:0016829">
    <property type="term" value="F:lyase activity"/>
    <property type="evidence" value="ECO:0007669"/>
    <property type="project" value="UniProtKB-KW"/>
</dbReference>
<keyword evidence="3" id="KW-0479">Metal-binding</keyword>
<reference evidence="7" key="1">
    <citation type="journal article" date="2014" name="Int. J. Syst. Evol. Microbiol.">
        <title>Complete genome sequence of Corynebacterium casei LMG S-19264T (=DSM 44701T), isolated from a smear-ripened cheese.</title>
        <authorList>
            <consortium name="US DOE Joint Genome Institute (JGI-PGF)"/>
            <person name="Walter F."/>
            <person name="Albersmeier A."/>
            <person name="Kalinowski J."/>
            <person name="Ruckert C."/>
        </authorList>
    </citation>
    <scope>NUCLEOTIDE SEQUENCE</scope>
    <source>
        <strain evidence="7">CCM 7897</strain>
    </source>
</reference>
<dbReference type="RefSeq" id="WP_244644271.1">
    <property type="nucleotide sequence ID" value="NZ_BMCT01000002.1"/>
</dbReference>
<comment type="caution">
    <text evidence="7">The sequence shown here is derived from an EMBL/GenBank/DDBJ whole genome shotgun (WGS) entry which is preliminary data.</text>
</comment>
<organism evidence="7 8">
    <name type="scientific">Azorhizobium oxalatiphilum</name>
    <dbReference type="NCBI Taxonomy" id="980631"/>
    <lineage>
        <taxon>Bacteria</taxon>
        <taxon>Pseudomonadati</taxon>
        <taxon>Pseudomonadota</taxon>
        <taxon>Alphaproteobacteria</taxon>
        <taxon>Hyphomicrobiales</taxon>
        <taxon>Xanthobacteraceae</taxon>
        <taxon>Azorhizobium</taxon>
    </lineage>
</organism>
<proteinExistence type="inferred from homology"/>
<evidence type="ECO:0000313" key="8">
    <source>
        <dbReference type="Proteomes" id="UP000606044"/>
    </source>
</evidence>
<evidence type="ECO:0000256" key="3">
    <source>
        <dbReference type="ARBA" id="ARBA00022723"/>
    </source>
</evidence>